<proteinExistence type="predicted"/>
<reference evidence="6" key="2">
    <citation type="submission" date="2021-04" db="EMBL/GenBank/DDBJ databases">
        <authorList>
            <person name="Gilroy R."/>
        </authorList>
    </citation>
    <scope>NUCLEOTIDE SEQUENCE</scope>
    <source>
        <strain evidence="6">ChiGjej6B6-14162</strain>
    </source>
</reference>
<sequence>MARKKDIEDISFEEVHEIQKYGTYYSEESFWKKIAKVAKKMGATVIRPALTLYFVLRDEKVPAKHKAYIIGALGYFIMPIDLIPEAFLSVVGFTDDLAVLALVTKLVQDSITPEVRKKVDQTILDLFPDSLT</sequence>
<evidence type="ECO:0000256" key="3">
    <source>
        <dbReference type="ARBA" id="ARBA00022989"/>
    </source>
</evidence>
<dbReference type="AlphaFoldDB" id="A0A9D2BGF4"/>
<evidence type="ECO:0000259" key="5">
    <source>
        <dbReference type="Pfam" id="PF06803"/>
    </source>
</evidence>
<organism evidence="6 7">
    <name type="scientific">Candidatus Parabacteroides intestinipullorum</name>
    <dbReference type="NCBI Taxonomy" id="2838723"/>
    <lineage>
        <taxon>Bacteria</taxon>
        <taxon>Pseudomonadati</taxon>
        <taxon>Bacteroidota</taxon>
        <taxon>Bacteroidia</taxon>
        <taxon>Bacteroidales</taxon>
        <taxon>Tannerellaceae</taxon>
        <taxon>Parabacteroides</taxon>
    </lineage>
</organism>
<dbReference type="PIRSF" id="PIRSF031804">
    <property type="entry name" value="UCP031804"/>
    <property type="match status" value="1"/>
</dbReference>
<evidence type="ECO:0000313" key="6">
    <source>
        <dbReference type="EMBL" id="HIX74532.1"/>
    </source>
</evidence>
<keyword evidence="3" id="KW-1133">Transmembrane helix</keyword>
<evidence type="ECO:0000313" key="7">
    <source>
        <dbReference type="Proteomes" id="UP000886740"/>
    </source>
</evidence>
<evidence type="ECO:0000256" key="4">
    <source>
        <dbReference type="ARBA" id="ARBA00023136"/>
    </source>
</evidence>
<evidence type="ECO:0000256" key="2">
    <source>
        <dbReference type="ARBA" id="ARBA00022692"/>
    </source>
</evidence>
<evidence type="ECO:0000256" key="1">
    <source>
        <dbReference type="ARBA" id="ARBA00004127"/>
    </source>
</evidence>
<comment type="subcellular location">
    <subcellularLocation>
        <location evidence="1">Endomembrane system</location>
        <topology evidence="1">Multi-pass membrane protein</topology>
    </subcellularLocation>
</comment>
<accession>A0A9D2BGF4</accession>
<feature type="domain" description="DUF1232" evidence="5">
    <location>
        <begin position="66"/>
        <end position="102"/>
    </location>
</feature>
<keyword evidence="4" id="KW-0472">Membrane</keyword>
<dbReference type="EMBL" id="DXEL01000043">
    <property type="protein sequence ID" value="HIX74532.1"/>
    <property type="molecule type" value="Genomic_DNA"/>
</dbReference>
<name>A0A9D2BGF4_9BACT</name>
<dbReference type="GO" id="GO:0012505">
    <property type="term" value="C:endomembrane system"/>
    <property type="evidence" value="ECO:0007669"/>
    <property type="project" value="UniProtKB-SubCell"/>
</dbReference>
<dbReference type="InterPro" id="IPR016983">
    <property type="entry name" value="UCP031804"/>
</dbReference>
<dbReference type="Pfam" id="PF06803">
    <property type="entry name" value="DUF1232"/>
    <property type="match status" value="1"/>
</dbReference>
<protein>
    <submittedName>
        <fullName evidence="6">DUF1232 domain-containing protein</fullName>
    </submittedName>
</protein>
<comment type="caution">
    <text evidence="6">The sequence shown here is derived from an EMBL/GenBank/DDBJ whole genome shotgun (WGS) entry which is preliminary data.</text>
</comment>
<dbReference type="Proteomes" id="UP000886740">
    <property type="component" value="Unassembled WGS sequence"/>
</dbReference>
<keyword evidence="2" id="KW-0812">Transmembrane</keyword>
<dbReference type="InterPro" id="IPR010652">
    <property type="entry name" value="DUF1232"/>
</dbReference>
<gene>
    <name evidence="6" type="ORF">H9977_05820</name>
</gene>
<reference evidence="6" key="1">
    <citation type="journal article" date="2021" name="PeerJ">
        <title>Extensive microbial diversity within the chicken gut microbiome revealed by metagenomics and culture.</title>
        <authorList>
            <person name="Gilroy R."/>
            <person name="Ravi A."/>
            <person name="Getino M."/>
            <person name="Pursley I."/>
            <person name="Horton D.L."/>
            <person name="Alikhan N.F."/>
            <person name="Baker D."/>
            <person name="Gharbi K."/>
            <person name="Hall N."/>
            <person name="Watson M."/>
            <person name="Adriaenssens E.M."/>
            <person name="Foster-Nyarko E."/>
            <person name="Jarju S."/>
            <person name="Secka A."/>
            <person name="Antonio M."/>
            <person name="Oren A."/>
            <person name="Chaudhuri R.R."/>
            <person name="La Ragione R."/>
            <person name="Hildebrand F."/>
            <person name="Pallen M.J."/>
        </authorList>
    </citation>
    <scope>NUCLEOTIDE SEQUENCE</scope>
    <source>
        <strain evidence="6">ChiGjej6B6-14162</strain>
    </source>
</reference>